<dbReference type="OrthoDB" id="1881481at2759"/>
<dbReference type="PANTHER" id="PTHR34574:SF13">
    <property type="entry name" value="EF-HAND DOMAIN-CONTAINING PROTEIN"/>
    <property type="match status" value="1"/>
</dbReference>
<reference evidence="1 2" key="1">
    <citation type="submission" date="2020-10" db="EMBL/GenBank/DDBJ databases">
        <title>The Coptis chinensis genome and diversification of protoberbering-type alkaloids.</title>
        <authorList>
            <person name="Wang B."/>
            <person name="Shu S."/>
            <person name="Song C."/>
            <person name="Liu Y."/>
        </authorList>
    </citation>
    <scope>NUCLEOTIDE SEQUENCE [LARGE SCALE GENOMIC DNA]</scope>
    <source>
        <strain evidence="1">HL-2020</strain>
        <tissue evidence="1">Leaf</tissue>
    </source>
</reference>
<evidence type="ECO:0000313" key="2">
    <source>
        <dbReference type="Proteomes" id="UP000631114"/>
    </source>
</evidence>
<comment type="caution">
    <text evidence="1">The sequence shown here is derived from an EMBL/GenBank/DDBJ whole genome shotgun (WGS) entry which is preliminary data.</text>
</comment>
<organism evidence="1 2">
    <name type="scientific">Coptis chinensis</name>
    <dbReference type="NCBI Taxonomy" id="261450"/>
    <lineage>
        <taxon>Eukaryota</taxon>
        <taxon>Viridiplantae</taxon>
        <taxon>Streptophyta</taxon>
        <taxon>Embryophyta</taxon>
        <taxon>Tracheophyta</taxon>
        <taxon>Spermatophyta</taxon>
        <taxon>Magnoliopsida</taxon>
        <taxon>Ranunculales</taxon>
        <taxon>Ranunculaceae</taxon>
        <taxon>Coptidoideae</taxon>
        <taxon>Coptis</taxon>
    </lineage>
</organism>
<keyword evidence="2" id="KW-1185">Reference proteome</keyword>
<name>A0A835IIE4_9MAGN</name>
<proteinExistence type="predicted"/>
<accession>A0A835IIE4</accession>
<dbReference type="PANTHER" id="PTHR34574">
    <property type="entry name" value="CALCIUM-BINDING EF-HAND FAMILY PROTEIN-RELATED"/>
    <property type="match status" value="1"/>
</dbReference>
<evidence type="ECO:0000313" key="1">
    <source>
        <dbReference type="EMBL" id="KAF9618465.1"/>
    </source>
</evidence>
<gene>
    <name evidence="1" type="ORF">IFM89_001188</name>
</gene>
<protein>
    <submittedName>
        <fullName evidence="1">Uncharacterized protein</fullName>
    </submittedName>
</protein>
<dbReference type="Proteomes" id="UP000631114">
    <property type="component" value="Unassembled WGS sequence"/>
</dbReference>
<dbReference type="EMBL" id="JADFTS010000002">
    <property type="protein sequence ID" value="KAF9618465.1"/>
    <property type="molecule type" value="Genomic_DNA"/>
</dbReference>
<dbReference type="AlphaFoldDB" id="A0A835IIE4"/>
<sequence>MASGLERGPIVILRMEGEDLLEFINSPRYEPEVSALFSQIHLASGPVVDYIAKVLQQLTVDHGMPPMSDSWVVRNIVEPAMQSGANIDGECPVTLEMFLEEFKKVAERLVQRLKEHPVIVAHSEQIFDGSGIRRLLSNKFELNKTLEGAVKNLARDQDGKVPKEYIYVALDSVGSSAGLAPFGTIDQMDNIVKEAIHVQMIEADDEEKMNEEEELKKLMAERRYGRLFLVQWKSFNLFRENSSEFSSESINHLCFMNFSEGRSTSDTLSVLRLNVIAVVFLQGSLKLLVD</sequence>